<proteinExistence type="predicted"/>
<dbReference type="Gene3D" id="3.30.830.10">
    <property type="entry name" value="Metalloenzyme, LuxS/M16 peptidase-like"/>
    <property type="match status" value="2"/>
</dbReference>
<feature type="domain" description="Peptidase M16 C-terminal" evidence="1">
    <location>
        <begin position="181"/>
        <end position="355"/>
    </location>
</feature>
<gene>
    <name evidence="2" type="ORF">D3873_05165</name>
</gene>
<dbReference type="NCBIfam" id="NF047422">
    <property type="entry name" value="YfmF_fam"/>
    <property type="match status" value="1"/>
</dbReference>
<dbReference type="PANTHER" id="PTHR11851:SF186">
    <property type="entry name" value="INACTIVE METALLOPROTEASE YMFF-RELATED"/>
    <property type="match status" value="1"/>
</dbReference>
<organism evidence="2 3">
    <name type="scientific">Paenisporosarcina cavernae</name>
    <dbReference type="NCBI Taxonomy" id="2320858"/>
    <lineage>
        <taxon>Bacteria</taxon>
        <taxon>Bacillati</taxon>
        <taxon>Bacillota</taxon>
        <taxon>Bacilli</taxon>
        <taxon>Bacillales</taxon>
        <taxon>Caryophanaceae</taxon>
        <taxon>Paenisporosarcina</taxon>
    </lineage>
</organism>
<keyword evidence="3" id="KW-1185">Reference proteome</keyword>
<dbReference type="AlphaFoldDB" id="A0A385YRD7"/>
<dbReference type="PANTHER" id="PTHR11851">
    <property type="entry name" value="METALLOPROTEASE"/>
    <property type="match status" value="1"/>
</dbReference>
<protein>
    <submittedName>
        <fullName evidence="2">Insulinase family protein</fullName>
    </submittedName>
</protein>
<dbReference type="EMBL" id="CP032418">
    <property type="protein sequence ID" value="AYC29299.1"/>
    <property type="molecule type" value="Genomic_DNA"/>
</dbReference>
<sequence>MFHSTELKPGIHLHTNNTDQFKTLSIAVKFRQKLSEKDAALRSVLANVLNDSNKEYCTNTDFRSHLDELYGTGLSVDVSKRGNEHTVQLSVETVNDRFLAEDNIMSKLWKTIHAVLFQPNFENNSFKSEIVEREKATIVSKIESIYDDKTRYAQYRLLQEMRPNHPASVQAIGTIEAVRAITPKDLAQSYQSMIEKDAVDIYVVGQIKEEEISQYIEQYFPLKERFYTVPPTSPEQSFNASSKEVDETQSMKQGKLHIGYSSPITFWDKDFPTMQIMNGIFGGYAHSKLFLQVREKESLAYYVSSNYQSPYGLMFVLSGIDPENKEKAEKLIDVELLKMTAGEFSELELEQTVAMLKNQLKEALDSSRGQIEIFDAYKDLPGGFSIEALFEKWNQVTKENIQEVAKTWNKEVTYFLSGKE</sequence>
<dbReference type="KEGG" id="paek:D3873_05165"/>
<dbReference type="InterPro" id="IPR050361">
    <property type="entry name" value="MPP/UQCRC_Complex"/>
</dbReference>
<accession>A0A385YRD7</accession>
<evidence type="ECO:0000313" key="3">
    <source>
        <dbReference type="Proteomes" id="UP000265725"/>
    </source>
</evidence>
<dbReference type="InterPro" id="IPR011249">
    <property type="entry name" value="Metalloenz_LuxS/M16"/>
</dbReference>
<dbReference type="RefSeq" id="WP_119883039.1">
    <property type="nucleotide sequence ID" value="NZ_CP032418.1"/>
</dbReference>
<evidence type="ECO:0000313" key="2">
    <source>
        <dbReference type="EMBL" id="AYC29299.1"/>
    </source>
</evidence>
<name>A0A385YRD7_9BACL</name>
<dbReference type="GO" id="GO:0046872">
    <property type="term" value="F:metal ion binding"/>
    <property type="evidence" value="ECO:0007669"/>
    <property type="project" value="InterPro"/>
</dbReference>
<dbReference type="Proteomes" id="UP000265725">
    <property type="component" value="Chromosome"/>
</dbReference>
<reference evidence="3" key="1">
    <citation type="submission" date="2018-09" db="EMBL/GenBank/DDBJ databases">
        <authorList>
            <person name="Zhu H."/>
        </authorList>
    </citation>
    <scope>NUCLEOTIDE SEQUENCE [LARGE SCALE GENOMIC DNA]</scope>
    <source>
        <strain evidence="3">K2R23-3</strain>
    </source>
</reference>
<dbReference type="InterPro" id="IPR007863">
    <property type="entry name" value="Peptidase_M16_C"/>
</dbReference>
<dbReference type="SUPFAM" id="SSF63411">
    <property type="entry name" value="LuxS/MPP-like metallohydrolase"/>
    <property type="match status" value="2"/>
</dbReference>
<evidence type="ECO:0000259" key="1">
    <source>
        <dbReference type="Pfam" id="PF05193"/>
    </source>
</evidence>
<dbReference type="Pfam" id="PF05193">
    <property type="entry name" value="Peptidase_M16_C"/>
    <property type="match status" value="1"/>
</dbReference>
<dbReference type="OrthoDB" id="9762085at2"/>